<keyword evidence="13" id="KW-1185">Reference proteome</keyword>
<evidence type="ECO:0000256" key="7">
    <source>
        <dbReference type="ARBA" id="ARBA00022490"/>
    </source>
</evidence>
<dbReference type="PANTHER" id="PTHR11776">
    <property type="entry name" value="ADENINE PHOSPHORIBOSYLTRANSFERASE"/>
    <property type="match status" value="1"/>
</dbReference>
<comment type="subunit">
    <text evidence="5">Homodimer.</text>
</comment>
<dbReference type="Gene3D" id="3.40.50.2020">
    <property type="match status" value="1"/>
</dbReference>
<evidence type="ECO:0000256" key="10">
    <source>
        <dbReference type="ARBA" id="ARBA00022726"/>
    </source>
</evidence>
<evidence type="ECO:0000256" key="3">
    <source>
        <dbReference type="ARBA" id="ARBA00004659"/>
    </source>
</evidence>
<sequence>MVPTIPDYPTPVGFRHVLNIVSSPNGLTLCTSLFKTHFAGDWAKVDAIASCEVGGFLFASPLAQQLDKPLVPIRKAGKLPPPVVLVPKLSSHVSSLAERYSTEQGIEVNPDLISEGVSVVVVDDVLATGTTLCAVLQLLCKAGARVEDISVMIVAEFPYHGGRGFLQKHDFGSVNIQRLLVFGGA</sequence>
<dbReference type="SUPFAM" id="SSF53271">
    <property type="entry name" value="PRTase-like"/>
    <property type="match status" value="1"/>
</dbReference>
<dbReference type="EC" id="2.4.2.7" evidence="6"/>
<comment type="subcellular location">
    <subcellularLocation>
        <location evidence="2">Cytoplasm</location>
    </subcellularLocation>
</comment>
<comment type="similarity">
    <text evidence="4">Belongs to the purine/pyrimidine phosphoribosyltransferase family.</text>
</comment>
<protein>
    <recommendedName>
        <fullName evidence="6">adenine phosphoribosyltransferase</fullName>
        <ecNumber evidence="6">2.4.2.7</ecNumber>
    </recommendedName>
</protein>
<dbReference type="Pfam" id="PF00156">
    <property type="entry name" value="Pribosyltran"/>
    <property type="match status" value="1"/>
</dbReference>
<dbReference type="EMBL" id="JAOQAV010000038">
    <property type="protein sequence ID" value="KAJ4181825.1"/>
    <property type="molecule type" value="Genomic_DNA"/>
</dbReference>
<dbReference type="Proteomes" id="UP001152087">
    <property type="component" value="Unassembled WGS sequence"/>
</dbReference>
<gene>
    <name evidence="12" type="ORF">NW755_010824</name>
</gene>
<evidence type="ECO:0000256" key="2">
    <source>
        <dbReference type="ARBA" id="ARBA00004496"/>
    </source>
</evidence>
<dbReference type="InterPro" id="IPR050120">
    <property type="entry name" value="Adenine_PRTase"/>
</dbReference>
<evidence type="ECO:0000256" key="5">
    <source>
        <dbReference type="ARBA" id="ARBA00011738"/>
    </source>
</evidence>
<evidence type="ECO:0000256" key="1">
    <source>
        <dbReference type="ARBA" id="ARBA00000868"/>
    </source>
</evidence>
<evidence type="ECO:0000256" key="6">
    <source>
        <dbReference type="ARBA" id="ARBA00011893"/>
    </source>
</evidence>
<reference evidence="12" key="1">
    <citation type="submission" date="2022-09" db="EMBL/GenBank/DDBJ databases">
        <title>Fusarium specimens isolated from Avocado Roots.</title>
        <authorList>
            <person name="Stajich J."/>
            <person name="Roper C."/>
            <person name="Heimlech-Rivalta G."/>
        </authorList>
    </citation>
    <scope>NUCLEOTIDE SEQUENCE</scope>
    <source>
        <strain evidence="12">A02</strain>
    </source>
</reference>
<dbReference type="InterPro" id="IPR000836">
    <property type="entry name" value="PRTase_dom"/>
</dbReference>
<comment type="catalytic activity">
    <reaction evidence="1">
        <text>AMP + diphosphate = 5-phospho-alpha-D-ribose 1-diphosphate + adenine</text>
        <dbReference type="Rhea" id="RHEA:16609"/>
        <dbReference type="ChEBI" id="CHEBI:16708"/>
        <dbReference type="ChEBI" id="CHEBI:33019"/>
        <dbReference type="ChEBI" id="CHEBI:58017"/>
        <dbReference type="ChEBI" id="CHEBI:456215"/>
        <dbReference type="EC" id="2.4.2.7"/>
    </reaction>
</comment>
<evidence type="ECO:0000256" key="9">
    <source>
        <dbReference type="ARBA" id="ARBA00022679"/>
    </source>
</evidence>
<comment type="caution">
    <text evidence="12">The sequence shown here is derived from an EMBL/GenBank/DDBJ whole genome shotgun (WGS) entry which is preliminary data.</text>
</comment>
<evidence type="ECO:0000313" key="12">
    <source>
        <dbReference type="EMBL" id="KAJ4181825.1"/>
    </source>
</evidence>
<dbReference type="CDD" id="cd06223">
    <property type="entry name" value="PRTases_typeI"/>
    <property type="match status" value="1"/>
</dbReference>
<accession>A0A9W8UWA2</accession>
<proteinExistence type="inferred from homology"/>
<dbReference type="PANTHER" id="PTHR11776:SF7">
    <property type="entry name" value="PHOSPHORIBOSYLTRANSFERASE DOMAIN-CONTAINING PROTEIN"/>
    <property type="match status" value="1"/>
</dbReference>
<dbReference type="AlphaFoldDB" id="A0A9W8UWA2"/>
<dbReference type="GO" id="GO:0003999">
    <property type="term" value="F:adenine phosphoribosyltransferase activity"/>
    <property type="evidence" value="ECO:0007669"/>
    <property type="project" value="UniProtKB-EC"/>
</dbReference>
<dbReference type="GO" id="GO:0005737">
    <property type="term" value="C:cytoplasm"/>
    <property type="evidence" value="ECO:0007669"/>
    <property type="project" value="UniProtKB-SubCell"/>
</dbReference>
<evidence type="ECO:0000256" key="8">
    <source>
        <dbReference type="ARBA" id="ARBA00022676"/>
    </source>
</evidence>
<keyword evidence="10" id="KW-0660">Purine salvage</keyword>
<keyword evidence="8" id="KW-0328">Glycosyltransferase</keyword>
<name>A0A9W8UWA2_9HYPO</name>
<organism evidence="12 13">
    <name type="scientific">Fusarium falciforme</name>
    <dbReference type="NCBI Taxonomy" id="195108"/>
    <lineage>
        <taxon>Eukaryota</taxon>
        <taxon>Fungi</taxon>
        <taxon>Dikarya</taxon>
        <taxon>Ascomycota</taxon>
        <taxon>Pezizomycotina</taxon>
        <taxon>Sordariomycetes</taxon>
        <taxon>Hypocreomycetidae</taxon>
        <taxon>Hypocreales</taxon>
        <taxon>Nectriaceae</taxon>
        <taxon>Fusarium</taxon>
        <taxon>Fusarium solani species complex</taxon>
    </lineage>
</organism>
<keyword evidence="9" id="KW-0808">Transferase</keyword>
<comment type="pathway">
    <text evidence="3">Purine metabolism; AMP biosynthesis via salvage pathway; AMP from adenine: step 1/1.</text>
</comment>
<feature type="domain" description="Phosphoribosyltransferase" evidence="11">
    <location>
        <begin position="17"/>
        <end position="150"/>
    </location>
</feature>
<evidence type="ECO:0000256" key="4">
    <source>
        <dbReference type="ARBA" id="ARBA00008391"/>
    </source>
</evidence>
<evidence type="ECO:0000259" key="11">
    <source>
        <dbReference type="Pfam" id="PF00156"/>
    </source>
</evidence>
<evidence type="ECO:0000313" key="13">
    <source>
        <dbReference type="Proteomes" id="UP001152087"/>
    </source>
</evidence>
<dbReference type="GO" id="GO:0006166">
    <property type="term" value="P:purine ribonucleoside salvage"/>
    <property type="evidence" value="ECO:0007669"/>
    <property type="project" value="UniProtKB-KW"/>
</dbReference>
<keyword evidence="7" id="KW-0963">Cytoplasm</keyword>
<dbReference type="InterPro" id="IPR029057">
    <property type="entry name" value="PRTase-like"/>
</dbReference>